<keyword evidence="1" id="KW-0472">Membrane</keyword>
<organism evidence="2 3">
    <name type="scientific">Zarconia navalis LEGE 11467</name>
    <dbReference type="NCBI Taxonomy" id="1828826"/>
    <lineage>
        <taxon>Bacteria</taxon>
        <taxon>Bacillati</taxon>
        <taxon>Cyanobacteriota</taxon>
        <taxon>Cyanophyceae</taxon>
        <taxon>Oscillatoriophycideae</taxon>
        <taxon>Oscillatoriales</taxon>
        <taxon>Oscillatoriales incertae sedis</taxon>
        <taxon>Zarconia</taxon>
        <taxon>Zarconia navalis</taxon>
    </lineage>
</organism>
<feature type="transmembrane region" description="Helical" evidence="1">
    <location>
        <begin position="107"/>
        <end position="126"/>
    </location>
</feature>
<feature type="transmembrane region" description="Helical" evidence="1">
    <location>
        <begin position="180"/>
        <end position="208"/>
    </location>
</feature>
<dbReference type="Proteomes" id="UP000621799">
    <property type="component" value="Unassembled WGS sequence"/>
</dbReference>
<sequence>MKNPSSSQSHVHQYFPDIVILFILCLGAGIATYLGARALGDNVLELKNFGDTWFDSDAAAYFQWLENRSSHLHVRTYKHPLFSLILCLPVYGLKVLGLQLIVATRLYQAAIASLWIGALYVLIRLLGCRRLDAMLLTLLGSTSAAAMFWFVVPESYPFGSLSLILAAILTVLAQSRKRPLWSYIVTNILTLSVTITNWMAGIFAAILGNLPKIKNKNNQLIFGLTLAIVTVLAGVQKLIFPKAVFPPFVIRPREAAYLFSDESGSIFNIIQSLIAHTIVMPDIQIRPHPNGASDAGGGLMMVTQFSLPGSGSLWGAVAVGLWVALFGLGLWALFSLKTHLKFRIFLGLLLSGQFVLHLVYTGRETFLYSLHFLPLFIILVALSTLTRARLWSLGLISLLLVCIAINNTQQFDRAREFYHIHSSSNSGMLNSSQDGLIR</sequence>
<gene>
    <name evidence="2" type="ORF">IQ235_14240</name>
</gene>
<feature type="transmembrane region" description="Helical" evidence="1">
    <location>
        <begin position="156"/>
        <end position="173"/>
    </location>
</feature>
<comment type="caution">
    <text evidence="2">The sequence shown here is derived from an EMBL/GenBank/DDBJ whole genome shotgun (WGS) entry which is preliminary data.</text>
</comment>
<accession>A0A928VYF9</accession>
<feature type="transmembrane region" description="Helical" evidence="1">
    <location>
        <begin position="366"/>
        <end position="384"/>
    </location>
</feature>
<feature type="transmembrane region" description="Helical" evidence="1">
    <location>
        <begin position="340"/>
        <end position="359"/>
    </location>
</feature>
<feature type="transmembrane region" description="Helical" evidence="1">
    <location>
        <begin position="14"/>
        <end position="36"/>
    </location>
</feature>
<keyword evidence="3" id="KW-1185">Reference proteome</keyword>
<name>A0A928VYF9_9CYAN</name>
<feature type="transmembrane region" description="Helical" evidence="1">
    <location>
        <begin position="313"/>
        <end position="334"/>
    </location>
</feature>
<dbReference type="RefSeq" id="WP_264322128.1">
    <property type="nucleotide sequence ID" value="NZ_JADEXN010000270.1"/>
</dbReference>
<proteinExistence type="predicted"/>
<keyword evidence="1" id="KW-0812">Transmembrane</keyword>
<feature type="transmembrane region" description="Helical" evidence="1">
    <location>
        <begin position="220"/>
        <end position="240"/>
    </location>
</feature>
<feature type="transmembrane region" description="Helical" evidence="1">
    <location>
        <begin position="390"/>
        <end position="408"/>
    </location>
</feature>
<keyword evidence="1" id="KW-1133">Transmembrane helix</keyword>
<dbReference type="AlphaFoldDB" id="A0A928VYF9"/>
<evidence type="ECO:0000313" key="3">
    <source>
        <dbReference type="Proteomes" id="UP000621799"/>
    </source>
</evidence>
<dbReference type="EMBL" id="JADEXN010000270">
    <property type="protein sequence ID" value="MBE9041939.1"/>
    <property type="molecule type" value="Genomic_DNA"/>
</dbReference>
<feature type="transmembrane region" description="Helical" evidence="1">
    <location>
        <begin position="81"/>
        <end position="101"/>
    </location>
</feature>
<evidence type="ECO:0000256" key="1">
    <source>
        <dbReference type="SAM" id="Phobius"/>
    </source>
</evidence>
<protein>
    <submittedName>
        <fullName evidence="2">Uncharacterized protein</fullName>
    </submittedName>
</protein>
<evidence type="ECO:0000313" key="2">
    <source>
        <dbReference type="EMBL" id="MBE9041939.1"/>
    </source>
</evidence>
<reference evidence="2" key="1">
    <citation type="submission" date="2020-10" db="EMBL/GenBank/DDBJ databases">
        <authorList>
            <person name="Castelo-Branco R."/>
            <person name="Eusebio N."/>
            <person name="Adriana R."/>
            <person name="Vieira A."/>
            <person name="Brugerolle De Fraissinette N."/>
            <person name="Rezende De Castro R."/>
            <person name="Schneider M.P."/>
            <person name="Vasconcelos V."/>
            <person name="Leao P.N."/>
        </authorList>
    </citation>
    <scope>NUCLEOTIDE SEQUENCE</scope>
    <source>
        <strain evidence="2">LEGE 11467</strain>
    </source>
</reference>
<feature type="transmembrane region" description="Helical" evidence="1">
    <location>
        <begin position="133"/>
        <end position="150"/>
    </location>
</feature>